<protein>
    <submittedName>
        <fullName evidence="2">Uncharacterized protein</fullName>
    </submittedName>
</protein>
<feature type="transmembrane region" description="Helical" evidence="1">
    <location>
        <begin position="81"/>
        <end position="100"/>
    </location>
</feature>
<keyword evidence="1" id="KW-0812">Transmembrane</keyword>
<keyword evidence="1" id="KW-0472">Membrane</keyword>
<gene>
    <name evidence="2" type="ORF">A3D68_01685</name>
</gene>
<evidence type="ECO:0000256" key="1">
    <source>
        <dbReference type="SAM" id="Phobius"/>
    </source>
</evidence>
<name>A0A1F4XR52_9BACT</name>
<organism evidence="2 3">
    <name type="scientific">Candidatus Adlerbacteria bacterium RIFCSPHIGHO2_02_FULL_52_17</name>
    <dbReference type="NCBI Taxonomy" id="1797240"/>
    <lineage>
        <taxon>Bacteria</taxon>
        <taxon>Candidatus Adleribacteriota</taxon>
    </lineage>
</organism>
<comment type="caution">
    <text evidence="2">The sequence shown here is derived from an EMBL/GenBank/DDBJ whole genome shotgun (WGS) entry which is preliminary data.</text>
</comment>
<dbReference type="Proteomes" id="UP000177564">
    <property type="component" value="Unassembled WGS sequence"/>
</dbReference>
<keyword evidence="1" id="KW-1133">Transmembrane helix</keyword>
<reference evidence="2 3" key="1">
    <citation type="journal article" date="2016" name="Nat. Commun.">
        <title>Thousands of microbial genomes shed light on interconnected biogeochemical processes in an aquifer system.</title>
        <authorList>
            <person name="Anantharaman K."/>
            <person name="Brown C.T."/>
            <person name="Hug L.A."/>
            <person name="Sharon I."/>
            <person name="Castelle C.J."/>
            <person name="Probst A.J."/>
            <person name="Thomas B.C."/>
            <person name="Singh A."/>
            <person name="Wilkins M.J."/>
            <person name="Karaoz U."/>
            <person name="Brodie E.L."/>
            <person name="Williams K.H."/>
            <person name="Hubbard S.S."/>
            <person name="Banfield J.F."/>
        </authorList>
    </citation>
    <scope>NUCLEOTIDE SEQUENCE [LARGE SCALE GENOMIC DNA]</scope>
</reference>
<proteinExistence type="predicted"/>
<dbReference type="AlphaFoldDB" id="A0A1F4XR52"/>
<evidence type="ECO:0000313" key="2">
    <source>
        <dbReference type="EMBL" id="OGC83513.1"/>
    </source>
</evidence>
<evidence type="ECO:0000313" key="3">
    <source>
        <dbReference type="Proteomes" id="UP000177564"/>
    </source>
</evidence>
<accession>A0A1F4XR52</accession>
<dbReference type="EMBL" id="MEWU01000018">
    <property type="protein sequence ID" value="OGC83513.1"/>
    <property type="molecule type" value="Genomic_DNA"/>
</dbReference>
<feature type="transmembrane region" description="Helical" evidence="1">
    <location>
        <begin position="36"/>
        <end position="60"/>
    </location>
</feature>
<sequence>MNISIIKKGMVITWLIGLVFVIIVESNLKPGEGPMGFFYFMFGALSILYFALSVLIITLLERRKPMQSNTSVAPVAPKKKSLLFYVCVTLLLLWGVWLLGSTF</sequence>